<evidence type="ECO:0000256" key="5">
    <source>
        <dbReference type="ARBA" id="ARBA00022927"/>
    </source>
</evidence>
<gene>
    <name evidence="12" type="primary">TSG101</name>
</gene>
<organism evidence="11 12">
    <name type="scientific">Pantherophis guttatus</name>
    <name type="common">Corn snake</name>
    <name type="synonym">Elaphe guttata</name>
    <dbReference type="NCBI Taxonomy" id="94885"/>
    <lineage>
        <taxon>Eukaryota</taxon>
        <taxon>Metazoa</taxon>
        <taxon>Chordata</taxon>
        <taxon>Craniata</taxon>
        <taxon>Vertebrata</taxon>
        <taxon>Euteleostomi</taxon>
        <taxon>Lepidosauria</taxon>
        <taxon>Squamata</taxon>
        <taxon>Bifurcata</taxon>
        <taxon>Unidentata</taxon>
        <taxon>Episquamata</taxon>
        <taxon>Toxicofera</taxon>
        <taxon>Serpentes</taxon>
        <taxon>Colubroidea</taxon>
        <taxon>Colubridae</taxon>
        <taxon>Colubrinae</taxon>
        <taxon>Pantherophis</taxon>
    </lineage>
</organism>
<evidence type="ECO:0000256" key="1">
    <source>
        <dbReference type="ARBA" id="ARBA00004177"/>
    </source>
</evidence>
<feature type="coiled-coil region" evidence="8">
    <location>
        <begin position="242"/>
        <end position="314"/>
    </location>
</feature>
<comment type="subcellular location">
    <subcellularLocation>
        <location evidence="1">Endosome</location>
    </subcellularLocation>
</comment>
<dbReference type="GeneID" id="117665260"/>
<evidence type="ECO:0000256" key="8">
    <source>
        <dbReference type="SAM" id="Coils"/>
    </source>
</evidence>
<dbReference type="AlphaFoldDB" id="A0A6P9BNL7"/>
<dbReference type="PANTHER" id="PTHR23306:SF17">
    <property type="entry name" value="TUMOR SUSCEPTIBILITY GENE 101 PROTEIN"/>
    <property type="match status" value="1"/>
</dbReference>
<feature type="domain" description="SB" evidence="9">
    <location>
        <begin position="325"/>
        <end position="393"/>
    </location>
</feature>
<dbReference type="Gene3D" id="6.10.140.820">
    <property type="match status" value="1"/>
</dbReference>
<dbReference type="OMA" id="YMNFPQP"/>
<dbReference type="GO" id="GO:0015031">
    <property type="term" value="P:protein transport"/>
    <property type="evidence" value="ECO:0007669"/>
    <property type="project" value="UniProtKB-UniRule"/>
</dbReference>
<dbReference type="GO" id="GO:0043130">
    <property type="term" value="F:ubiquitin binding"/>
    <property type="evidence" value="ECO:0007669"/>
    <property type="project" value="TreeGrafter"/>
</dbReference>
<dbReference type="InterPro" id="IPR052070">
    <property type="entry name" value="ESCRT-I_UEV_domain"/>
</dbReference>
<dbReference type="InterPro" id="IPR037202">
    <property type="entry name" value="ESCRT_assembly_dom"/>
</dbReference>
<dbReference type="InterPro" id="IPR017916">
    <property type="entry name" value="SB_dom"/>
</dbReference>
<dbReference type="SMART" id="SM00212">
    <property type="entry name" value="UBCc"/>
    <property type="match status" value="1"/>
</dbReference>
<feature type="domain" description="UEV" evidence="10">
    <location>
        <begin position="2"/>
        <end position="145"/>
    </location>
</feature>
<dbReference type="RefSeq" id="XP_034272827.1">
    <property type="nucleotide sequence ID" value="XM_034416936.2"/>
</dbReference>
<evidence type="ECO:0000313" key="12">
    <source>
        <dbReference type="RefSeq" id="XP_034272827.1"/>
    </source>
</evidence>
<dbReference type="Gene3D" id="3.10.110.10">
    <property type="entry name" value="Ubiquitin Conjugating Enzyme"/>
    <property type="match status" value="1"/>
</dbReference>
<dbReference type="InterPro" id="IPR008883">
    <property type="entry name" value="UEV_N"/>
</dbReference>
<dbReference type="CDD" id="cd11685">
    <property type="entry name" value="UEV_TSG101-like"/>
    <property type="match status" value="1"/>
</dbReference>
<dbReference type="SUPFAM" id="SSF140111">
    <property type="entry name" value="Endosomal sorting complex assembly domain"/>
    <property type="match status" value="1"/>
</dbReference>
<evidence type="ECO:0000256" key="3">
    <source>
        <dbReference type="ARBA" id="ARBA00022448"/>
    </source>
</evidence>
<dbReference type="SUPFAM" id="SSF54495">
    <property type="entry name" value="UBC-like"/>
    <property type="match status" value="1"/>
</dbReference>
<dbReference type="GO" id="GO:0000813">
    <property type="term" value="C:ESCRT I complex"/>
    <property type="evidence" value="ECO:0007669"/>
    <property type="project" value="TreeGrafter"/>
</dbReference>
<evidence type="ECO:0000259" key="9">
    <source>
        <dbReference type="PROSITE" id="PS51312"/>
    </source>
</evidence>
<dbReference type="CTD" id="7251"/>
<dbReference type="FunFam" id="3.10.110.10:FF:000040">
    <property type="entry name" value="tumor susceptibility gene 101 protein"/>
    <property type="match status" value="1"/>
</dbReference>
<dbReference type="PROSITE" id="PS51312">
    <property type="entry name" value="SB"/>
    <property type="match status" value="1"/>
</dbReference>
<keyword evidence="5 7" id="KW-0653">Protein transport</keyword>
<dbReference type="Gene3D" id="6.10.250.370">
    <property type="match status" value="1"/>
</dbReference>
<accession>A0A6P9BNL7</accession>
<evidence type="ECO:0000259" key="10">
    <source>
        <dbReference type="PROSITE" id="PS51322"/>
    </source>
</evidence>
<evidence type="ECO:0000256" key="4">
    <source>
        <dbReference type="ARBA" id="ARBA00022753"/>
    </source>
</evidence>
<name>A0A6P9BNL7_PANGU</name>
<proteinExistence type="inferred from homology"/>
<keyword evidence="3 7" id="KW-0813">Transport</keyword>
<dbReference type="InterPro" id="IPR016135">
    <property type="entry name" value="UBQ-conjugating_enzyme/RWD"/>
</dbReference>
<dbReference type="OrthoDB" id="306304at2759"/>
<dbReference type="PROSITE" id="PS51322">
    <property type="entry name" value="UEV"/>
    <property type="match status" value="1"/>
</dbReference>
<dbReference type="GO" id="GO:0006355">
    <property type="term" value="P:regulation of DNA-templated transcription"/>
    <property type="evidence" value="ECO:0007669"/>
    <property type="project" value="UniProtKB-ARBA"/>
</dbReference>
<dbReference type="Pfam" id="PF09454">
    <property type="entry name" value="Vps23_core"/>
    <property type="match status" value="1"/>
</dbReference>
<keyword evidence="11" id="KW-1185">Reference proteome</keyword>
<dbReference type="Pfam" id="PF05743">
    <property type="entry name" value="UEV"/>
    <property type="match status" value="1"/>
</dbReference>
<dbReference type="PANTHER" id="PTHR23306">
    <property type="entry name" value="TUMOR SUSCEPTIBILITY GENE 101 PROTEIN-RELATED"/>
    <property type="match status" value="1"/>
</dbReference>
<keyword evidence="4" id="KW-0967">Endosome</keyword>
<reference evidence="12" key="1">
    <citation type="submission" date="2025-08" db="UniProtKB">
        <authorList>
            <consortium name="RefSeq"/>
        </authorList>
    </citation>
    <scope>IDENTIFICATION</scope>
    <source>
        <tissue evidence="12">Blood</tissue>
    </source>
</reference>
<comment type="similarity">
    <text evidence="2">Belongs to the ubiquitin-conjugating enzyme family. UEV subfamily.</text>
</comment>
<keyword evidence="6 8" id="KW-0175">Coiled coil</keyword>
<evidence type="ECO:0000256" key="7">
    <source>
        <dbReference type="PROSITE-ProRule" id="PRU00644"/>
    </source>
</evidence>
<sequence>MAFSESQLKKMLAKYKYRDLAVQETVNVTGQYKDLKPVMDNYVFNDGSSRELMSLTGTIPVNYRGNIYNIPICLWLLDTYPFNPPICFVKPTSSMTIKTGKHVDANGRIYLPYLHEWKHPQSDLIGLIQVMIVVFGEEPPVFSRPTISASYPPYQPTGPPNTSYMPGMPSGISPFPPGQPPNPSGYPGYPYPAPSGPFPATTNTPHYPSQPPVTTVGPSRDGTISEDTIRASLISAVSDKLRWRMKEEMDRAQAELNALKRTEEDLKKGHQKLEEMVTRLDQEVAEVDKNIDLLKKKDEELSSALEKMESQSENNDIDEVIVPTAPLYKQILNLYAEENAIEDTIFYLGEALRRGVIDLDIFLKHVRLLSRKQFQLRALMQKARKTAGLSDLY</sequence>
<protein>
    <submittedName>
        <fullName evidence="12">Tumor susceptibility gene 101 protein isoform X3</fullName>
    </submittedName>
</protein>
<dbReference type="GO" id="GO:0005634">
    <property type="term" value="C:nucleus"/>
    <property type="evidence" value="ECO:0007669"/>
    <property type="project" value="UniProtKB-ARBA"/>
</dbReference>
<evidence type="ECO:0000256" key="6">
    <source>
        <dbReference type="ARBA" id="ARBA00023054"/>
    </source>
</evidence>
<dbReference type="GO" id="GO:0008333">
    <property type="term" value="P:endosome to lysosome transport"/>
    <property type="evidence" value="ECO:0007669"/>
    <property type="project" value="TreeGrafter"/>
</dbReference>
<evidence type="ECO:0000256" key="2">
    <source>
        <dbReference type="ARBA" id="ARBA00009594"/>
    </source>
</evidence>
<dbReference type="Proteomes" id="UP001652622">
    <property type="component" value="Unplaced"/>
</dbReference>
<evidence type="ECO:0000313" key="11">
    <source>
        <dbReference type="Proteomes" id="UP001652622"/>
    </source>
</evidence>